<evidence type="ECO:0000313" key="11">
    <source>
        <dbReference type="Proteomes" id="UP000050761"/>
    </source>
</evidence>
<dbReference type="InterPro" id="IPR000276">
    <property type="entry name" value="GPCR_Rhodpsn"/>
</dbReference>
<feature type="domain" description="G-protein coupled receptors family 1 profile" evidence="9">
    <location>
        <begin position="1"/>
        <end position="178"/>
    </location>
</feature>
<evidence type="ECO:0000256" key="4">
    <source>
        <dbReference type="ARBA" id="ARBA00023040"/>
    </source>
</evidence>
<gene>
    <name evidence="10" type="ORF">HPBE_LOCUS8619</name>
</gene>
<keyword evidence="11" id="KW-1185">Reference proteome</keyword>
<organism evidence="11 12">
    <name type="scientific">Heligmosomoides polygyrus</name>
    <name type="common">Parasitic roundworm</name>
    <dbReference type="NCBI Taxonomy" id="6339"/>
    <lineage>
        <taxon>Eukaryota</taxon>
        <taxon>Metazoa</taxon>
        <taxon>Ecdysozoa</taxon>
        <taxon>Nematoda</taxon>
        <taxon>Chromadorea</taxon>
        <taxon>Rhabditida</taxon>
        <taxon>Rhabditina</taxon>
        <taxon>Rhabditomorpha</taxon>
        <taxon>Strongyloidea</taxon>
        <taxon>Heligmosomidae</taxon>
        <taxon>Heligmosomoides</taxon>
    </lineage>
</organism>
<dbReference type="PANTHER" id="PTHR24235:SF18">
    <property type="entry name" value="G-PROTEIN COUPLED RECEPTORS FAMILY 1 PROFILE DOMAIN-CONTAINING PROTEIN"/>
    <property type="match status" value="1"/>
</dbReference>
<evidence type="ECO:0000256" key="1">
    <source>
        <dbReference type="ARBA" id="ARBA00004141"/>
    </source>
</evidence>
<keyword evidence="6" id="KW-0675">Receptor</keyword>
<dbReference type="PRINTS" id="PR00237">
    <property type="entry name" value="GPCRRHODOPSN"/>
</dbReference>
<keyword evidence="3 8" id="KW-1133">Transmembrane helix</keyword>
<dbReference type="PANTHER" id="PTHR24235">
    <property type="entry name" value="NEUROPEPTIDE Y RECEPTOR"/>
    <property type="match status" value="1"/>
</dbReference>
<reference evidence="10 11" key="1">
    <citation type="submission" date="2018-11" db="EMBL/GenBank/DDBJ databases">
        <authorList>
            <consortium name="Pathogen Informatics"/>
        </authorList>
    </citation>
    <scope>NUCLEOTIDE SEQUENCE [LARGE SCALE GENOMIC DNA]</scope>
</reference>
<dbReference type="OrthoDB" id="9046662at2759"/>
<keyword evidence="2 8" id="KW-0812">Transmembrane</keyword>
<dbReference type="AlphaFoldDB" id="A0A183FMJ0"/>
<dbReference type="InterPro" id="IPR017452">
    <property type="entry name" value="GPCR_Rhodpsn_7TM"/>
</dbReference>
<feature type="transmembrane region" description="Helical" evidence="8">
    <location>
        <begin position="157"/>
        <end position="181"/>
    </location>
</feature>
<dbReference type="GO" id="GO:0008188">
    <property type="term" value="F:neuropeptide receptor activity"/>
    <property type="evidence" value="ECO:0007669"/>
    <property type="project" value="TreeGrafter"/>
</dbReference>
<evidence type="ECO:0000256" key="5">
    <source>
        <dbReference type="ARBA" id="ARBA00023136"/>
    </source>
</evidence>
<dbReference type="GO" id="GO:0042923">
    <property type="term" value="F:neuropeptide binding"/>
    <property type="evidence" value="ECO:0007669"/>
    <property type="project" value="TreeGrafter"/>
</dbReference>
<feature type="transmembrane region" description="Helical" evidence="8">
    <location>
        <begin position="119"/>
        <end position="137"/>
    </location>
</feature>
<accession>A0A183FMJ0</accession>
<dbReference type="Gene3D" id="1.20.1070.10">
    <property type="entry name" value="Rhodopsin 7-helix transmembrane proteins"/>
    <property type="match status" value="1"/>
</dbReference>
<evidence type="ECO:0000256" key="3">
    <source>
        <dbReference type="ARBA" id="ARBA00022989"/>
    </source>
</evidence>
<protein>
    <submittedName>
        <fullName evidence="12">G_PROTEIN_RECEP_F1_2 domain-containing protein</fullName>
    </submittedName>
</protein>
<keyword evidence="7" id="KW-0807">Transducer</keyword>
<evidence type="ECO:0000256" key="2">
    <source>
        <dbReference type="ARBA" id="ARBA00022692"/>
    </source>
</evidence>
<dbReference type="PROSITE" id="PS50262">
    <property type="entry name" value="G_PROTEIN_RECEP_F1_2"/>
    <property type="match status" value="1"/>
</dbReference>
<evidence type="ECO:0000256" key="8">
    <source>
        <dbReference type="SAM" id="Phobius"/>
    </source>
</evidence>
<feature type="transmembrane region" description="Helical" evidence="8">
    <location>
        <begin position="45"/>
        <end position="71"/>
    </location>
</feature>
<keyword evidence="4" id="KW-0297">G-protein coupled receptor</keyword>
<dbReference type="GO" id="GO:0005886">
    <property type="term" value="C:plasma membrane"/>
    <property type="evidence" value="ECO:0007669"/>
    <property type="project" value="TreeGrafter"/>
</dbReference>
<dbReference type="SUPFAM" id="SSF81321">
    <property type="entry name" value="Family A G protein-coupled receptor-like"/>
    <property type="match status" value="1"/>
</dbReference>
<sequence length="251" mass="28497">MVLTCVLAACISSPIIFRQKLGTFENFCGQYCTEDWSDNESQRKVYGAALLCVQLVVPLTIIIVSYTAISLRIGQVSSLKMLSIQNMILRSTKRDTSSSWNVQLTDQQRMALKRKQRTNRMLIAMVVAFSVSWMWSVTFNVLRDYDYLPQVIKDQEYLFGIATHCIAMTSTVWNPLLYAMLNLQLRAAFIELLPHAIRVKLRIGNDGTARLLNGSQPTVPTIPSMKYGSSDHQHQVSTSEHYPYSHILLNV</sequence>
<evidence type="ECO:0000313" key="12">
    <source>
        <dbReference type="WBParaSite" id="HPBE_0000861801-mRNA-1"/>
    </source>
</evidence>
<dbReference type="Proteomes" id="UP000050761">
    <property type="component" value="Unassembled WGS sequence"/>
</dbReference>
<name>A0A183FMJ0_HELPZ</name>
<dbReference type="Pfam" id="PF00001">
    <property type="entry name" value="7tm_1"/>
    <property type="match status" value="1"/>
</dbReference>
<comment type="subcellular location">
    <subcellularLocation>
        <location evidence="1">Membrane</location>
        <topology evidence="1">Multi-pass membrane protein</topology>
    </subcellularLocation>
</comment>
<dbReference type="EMBL" id="UZAH01026206">
    <property type="protein sequence ID" value="VDO77108.1"/>
    <property type="molecule type" value="Genomic_DNA"/>
</dbReference>
<reference evidence="12" key="2">
    <citation type="submission" date="2019-09" db="UniProtKB">
        <authorList>
            <consortium name="WormBaseParasite"/>
        </authorList>
    </citation>
    <scope>IDENTIFICATION</scope>
</reference>
<evidence type="ECO:0000313" key="10">
    <source>
        <dbReference type="EMBL" id="VDO77108.1"/>
    </source>
</evidence>
<dbReference type="GO" id="GO:0043005">
    <property type="term" value="C:neuron projection"/>
    <property type="evidence" value="ECO:0007669"/>
    <property type="project" value="TreeGrafter"/>
</dbReference>
<dbReference type="WBParaSite" id="HPBE_0000861801-mRNA-1">
    <property type="protein sequence ID" value="HPBE_0000861801-mRNA-1"/>
    <property type="gene ID" value="HPBE_0000861801"/>
</dbReference>
<proteinExistence type="predicted"/>
<accession>A0A3P8BKU5</accession>
<evidence type="ECO:0000259" key="9">
    <source>
        <dbReference type="PROSITE" id="PS50262"/>
    </source>
</evidence>
<evidence type="ECO:0000256" key="7">
    <source>
        <dbReference type="ARBA" id="ARBA00023224"/>
    </source>
</evidence>
<keyword evidence="5 8" id="KW-0472">Membrane</keyword>
<evidence type="ECO:0000256" key="6">
    <source>
        <dbReference type="ARBA" id="ARBA00023170"/>
    </source>
</evidence>